<evidence type="ECO:0000256" key="1">
    <source>
        <dbReference type="SAM" id="Coils"/>
    </source>
</evidence>
<evidence type="ECO:0000256" key="2">
    <source>
        <dbReference type="SAM" id="Phobius"/>
    </source>
</evidence>
<keyword evidence="1" id="KW-0175">Coiled coil</keyword>
<accession>A0A4U8Q8I8</accession>
<keyword evidence="2" id="KW-0812">Transmembrane</keyword>
<dbReference type="STRING" id="180332.GCA_000797495_02044"/>
<gene>
    <name evidence="3" type="ORF">DSM106044_01828</name>
</gene>
<feature type="coiled-coil region" evidence="1">
    <location>
        <begin position="105"/>
        <end position="139"/>
    </location>
</feature>
<keyword evidence="2" id="KW-0472">Membrane</keyword>
<dbReference type="EMBL" id="QGQD01000042">
    <property type="protein sequence ID" value="TLD01275.1"/>
    <property type="molecule type" value="Genomic_DNA"/>
</dbReference>
<evidence type="ECO:0000313" key="4">
    <source>
        <dbReference type="Proteomes" id="UP000306509"/>
    </source>
</evidence>
<dbReference type="AlphaFoldDB" id="A0A4U8Q8I8"/>
<proteinExistence type="predicted"/>
<dbReference type="RefSeq" id="WP_044289761.1">
    <property type="nucleotide sequence ID" value="NZ_CABMJZ010000073.1"/>
</dbReference>
<keyword evidence="4" id="KW-1185">Reference proteome</keyword>
<dbReference type="Proteomes" id="UP000306509">
    <property type="component" value="Unassembled WGS sequence"/>
</dbReference>
<reference evidence="3 4" key="1">
    <citation type="journal article" date="2019" name="Anaerobe">
        <title>Detection of Robinsoniella peoriensis in multiple bone samples of a trauma patient.</title>
        <authorList>
            <person name="Schrottner P."/>
            <person name="Hartwich K."/>
            <person name="Bunk B."/>
            <person name="Schober I."/>
            <person name="Helbig S."/>
            <person name="Rudolph W.W."/>
            <person name="Gunzer F."/>
        </authorList>
    </citation>
    <scope>NUCLEOTIDE SEQUENCE [LARGE SCALE GENOMIC DNA]</scope>
    <source>
        <strain evidence="3 4">DSM 106044</strain>
    </source>
</reference>
<comment type="caution">
    <text evidence="3">The sequence shown here is derived from an EMBL/GenBank/DDBJ whole genome shotgun (WGS) entry which is preliminary data.</text>
</comment>
<evidence type="ECO:0000313" key="3">
    <source>
        <dbReference type="EMBL" id="TLD01275.1"/>
    </source>
</evidence>
<keyword evidence="2" id="KW-1133">Transmembrane helix</keyword>
<feature type="transmembrane region" description="Helical" evidence="2">
    <location>
        <begin position="78"/>
        <end position="101"/>
    </location>
</feature>
<organism evidence="3 4">
    <name type="scientific">Robinsoniella peoriensis</name>
    <dbReference type="NCBI Taxonomy" id="180332"/>
    <lineage>
        <taxon>Bacteria</taxon>
        <taxon>Bacillati</taxon>
        <taxon>Bacillota</taxon>
        <taxon>Clostridia</taxon>
        <taxon>Lachnospirales</taxon>
        <taxon>Lachnospiraceae</taxon>
        <taxon>Robinsoniella</taxon>
    </lineage>
</organism>
<sequence>MINEKRIKLMTRMAIFESRNEEELYKVKNYFRSDYIGVHMIKNAIRITIVFLLGLLAWGCYNMDKLVKEITSMDIGALVMRIVVVYVVVLVVYSIITYIIFSFQYIRAKEDLEYYQILLEKLEKEYEREEAGLQSASGINRDRSKTLGGDRHGNVTGV</sequence>
<name>A0A4U8Q8I8_9FIRM</name>
<feature type="transmembrane region" description="Helical" evidence="2">
    <location>
        <begin position="35"/>
        <end position="58"/>
    </location>
</feature>
<protein>
    <submittedName>
        <fullName evidence="3">Uncharacterized protein</fullName>
    </submittedName>
</protein>
<dbReference type="OrthoDB" id="1778612at2"/>